<accession>A0ABU3YIV3</accession>
<keyword evidence="1" id="KW-0472">Membrane</keyword>
<evidence type="ECO:0000256" key="1">
    <source>
        <dbReference type="SAM" id="Phobius"/>
    </source>
</evidence>
<evidence type="ECO:0000313" key="3">
    <source>
        <dbReference type="Proteomes" id="UP001187203"/>
    </source>
</evidence>
<sequence length="131" mass="14012">MGRRVVTTQLMGPGNGTVDTYFDKVVKYIPADIIAAWVTVVGLVKGAAGVNVQMVMWIAFAVGVILTPLWTWKQTSLAGAPPVKRQIAIATAAFVVWTIALNSPPFDGFTPLYGSLLLIAYTLVVGLIDPH</sequence>
<name>A0ABU3YIV3_9HYPH</name>
<dbReference type="EMBL" id="JAWJWI010000004">
    <property type="protein sequence ID" value="MDV4185730.1"/>
    <property type="molecule type" value="Genomic_DNA"/>
</dbReference>
<evidence type="ECO:0000313" key="2">
    <source>
        <dbReference type="EMBL" id="MDV4185730.1"/>
    </source>
</evidence>
<feature type="transmembrane region" description="Helical" evidence="1">
    <location>
        <begin position="54"/>
        <end position="71"/>
    </location>
</feature>
<protein>
    <submittedName>
        <fullName evidence="2">Uncharacterized protein</fullName>
    </submittedName>
</protein>
<dbReference type="Proteomes" id="UP001187203">
    <property type="component" value="Unassembled WGS sequence"/>
</dbReference>
<comment type="caution">
    <text evidence="2">The sequence shown here is derived from an EMBL/GenBank/DDBJ whole genome shotgun (WGS) entry which is preliminary data.</text>
</comment>
<gene>
    <name evidence="2" type="ORF">R1523_09490</name>
</gene>
<reference evidence="3" key="1">
    <citation type="journal article" date="2023" name="Int. J. Mol. Sci.">
        <title>Genomic and Metabolic Characterization of Plant Growth-Promoting Rhizobacteria Isolated from Nodules of Clovers Grown in Non-Farmed Soil.</title>
        <authorList>
            <person name="Wojcik M."/>
            <person name="Koper P."/>
            <person name="Zebracki K."/>
            <person name="Marczak M."/>
            <person name="Mazur A."/>
        </authorList>
    </citation>
    <scope>NUCLEOTIDE SEQUENCE [LARGE SCALE GENOMIC DNA]</scope>
    <source>
        <strain evidence="3">KB12</strain>
    </source>
</reference>
<feature type="transmembrane region" description="Helical" evidence="1">
    <location>
        <begin position="112"/>
        <end position="128"/>
    </location>
</feature>
<proteinExistence type="predicted"/>
<feature type="transmembrane region" description="Helical" evidence="1">
    <location>
        <begin position="28"/>
        <end position="48"/>
    </location>
</feature>
<feature type="transmembrane region" description="Helical" evidence="1">
    <location>
        <begin position="83"/>
        <end position="100"/>
    </location>
</feature>
<organism evidence="2 3">
    <name type="scientific">Rhizobium brockwellii</name>
    <dbReference type="NCBI Taxonomy" id="3019932"/>
    <lineage>
        <taxon>Bacteria</taxon>
        <taxon>Pseudomonadati</taxon>
        <taxon>Pseudomonadota</taxon>
        <taxon>Alphaproteobacteria</taxon>
        <taxon>Hyphomicrobiales</taxon>
        <taxon>Rhizobiaceae</taxon>
        <taxon>Rhizobium/Agrobacterium group</taxon>
        <taxon>Rhizobium</taxon>
    </lineage>
</organism>
<keyword evidence="1" id="KW-0812">Transmembrane</keyword>
<keyword evidence="3" id="KW-1185">Reference proteome</keyword>
<dbReference type="RefSeq" id="WP_222406434.1">
    <property type="nucleotide sequence ID" value="NZ_JAWJWH010000004.1"/>
</dbReference>
<keyword evidence="1" id="KW-1133">Transmembrane helix</keyword>